<reference evidence="14 15" key="1">
    <citation type="journal article" date="2016" name="Nat. Commun.">
        <title>Thousands of microbial genomes shed light on interconnected biogeochemical processes in an aquifer system.</title>
        <authorList>
            <person name="Anantharaman K."/>
            <person name="Brown C.T."/>
            <person name="Hug L.A."/>
            <person name="Sharon I."/>
            <person name="Castelle C.J."/>
            <person name="Probst A.J."/>
            <person name="Thomas B.C."/>
            <person name="Singh A."/>
            <person name="Wilkins M.J."/>
            <person name="Karaoz U."/>
            <person name="Brodie E.L."/>
            <person name="Williams K.H."/>
            <person name="Hubbard S.S."/>
            <person name="Banfield J.F."/>
        </authorList>
    </citation>
    <scope>NUCLEOTIDE SEQUENCE [LARGE SCALE GENOMIC DNA]</scope>
</reference>
<evidence type="ECO:0000256" key="6">
    <source>
        <dbReference type="ARBA" id="ARBA00023186"/>
    </source>
</evidence>
<feature type="compositionally biased region" description="Basic and acidic residues" evidence="13">
    <location>
        <begin position="164"/>
        <end position="173"/>
    </location>
</feature>
<comment type="subcellular location">
    <subcellularLocation>
        <location evidence="1 10">Cytoplasm</location>
    </subcellularLocation>
</comment>
<dbReference type="Gene3D" id="2.30.22.10">
    <property type="entry name" value="Head domain of nucleotide exchange factor GrpE"/>
    <property type="match status" value="1"/>
</dbReference>
<dbReference type="PANTHER" id="PTHR21237">
    <property type="entry name" value="GRPE PROTEIN"/>
    <property type="match status" value="1"/>
</dbReference>
<dbReference type="Gene3D" id="3.90.20.20">
    <property type="match status" value="1"/>
</dbReference>
<protein>
    <recommendedName>
        <fullName evidence="8 10">Protein GrpE</fullName>
    </recommendedName>
    <alternativeName>
        <fullName evidence="9 10">HSP-70 cofactor</fullName>
    </alternativeName>
</protein>
<name>A0A1G1XBJ7_9BACT</name>
<evidence type="ECO:0000256" key="4">
    <source>
        <dbReference type="ARBA" id="ARBA00022490"/>
    </source>
</evidence>
<evidence type="ECO:0000256" key="2">
    <source>
        <dbReference type="ARBA" id="ARBA00009054"/>
    </source>
</evidence>
<keyword evidence="6 10" id="KW-0143">Chaperone</keyword>
<evidence type="ECO:0000256" key="5">
    <source>
        <dbReference type="ARBA" id="ARBA00023016"/>
    </source>
</evidence>
<comment type="function">
    <text evidence="7 10 11">Participates actively in the response to hyperosmotic and heat shock by preventing the aggregation of stress-denatured proteins, in association with DnaK and GrpE. It is the nucleotide exchange factor for DnaK and may function as a thermosensor. Unfolded proteins bind initially to DnaJ; upon interaction with the DnaJ-bound protein, DnaK hydrolyzes its bound ATP, resulting in the formation of a stable complex. GrpE releases ADP from DnaK; ATP binding to DnaK triggers the release of the substrate protein, thus completing the reaction cycle. Several rounds of ATP-dependent interactions between DnaJ, DnaK and GrpE are required for fully efficient folding.</text>
</comment>
<dbReference type="InterPro" id="IPR013805">
    <property type="entry name" value="GrpE_CC"/>
</dbReference>
<keyword evidence="5 10" id="KW-0346">Stress response</keyword>
<accession>A0A1G1XBJ7</accession>
<dbReference type="AlphaFoldDB" id="A0A1G1XBJ7"/>
<evidence type="ECO:0000256" key="8">
    <source>
        <dbReference type="ARBA" id="ARBA00072274"/>
    </source>
</evidence>
<dbReference type="GO" id="GO:0051087">
    <property type="term" value="F:protein-folding chaperone binding"/>
    <property type="evidence" value="ECO:0007669"/>
    <property type="project" value="InterPro"/>
</dbReference>
<evidence type="ECO:0000313" key="14">
    <source>
        <dbReference type="EMBL" id="OGY36657.1"/>
    </source>
</evidence>
<dbReference type="GO" id="GO:0000774">
    <property type="term" value="F:adenyl-nucleotide exchange factor activity"/>
    <property type="evidence" value="ECO:0007669"/>
    <property type="project" value="InterPro"/>
</dbReference>
<evidence type="ECO:0000256" key="12">
    <source>
        <dbReference type="RuleBase" id="RU004478"/>
    </source>
</evidence>
<sequence>MKPKKPEHTKEQEYLAGWKRARADLENLQKRMGDQLQQQRTSVKREVAESLIALADNFRSLVEHAPASEKDPWAAGVVHVARQFEQVLTEFGIEVIDKTGKLFDPNIHEAVEEVEEKGKEGQVVVVVQAGYKVGDTTIRPAKVKVGKASSSPTPIGDPENPGDMDSRLRGNDN</sequence>
<comment type="subunit">
    <text evidence="3 10">Homodimer.</text>
</comment>
<evidence type="ECO:0000256" key="9">
    <source>
        <dbReference type="ARBA" id="ARBA00076414"/>
    </source>
</evidence>
<dbReference type="HAMAP" id="MF_01151">
    <property type="entry name" value="GrpE"/>
    <property type="match status" value="1"/>
</dbReference>
<evidence type="ECO:0000256" key="1">
    <source>
        <dbReference type="ARBA" id="ARBA00004496"/>
    </source>
</evidence>
<evidence type="ECO:0000256" key="11">
    <source>
        <dbReference type="RuleBase" id="RU000639"/>
    </source>
</evidence>
<dbReference type="GO" id="GO:0006457">
    <property type="term" value="P:protein folding"/>
    <property type="evidence" value="ECO:0007669"/>
    <property type="project" value="InterPro"/>
</dbReference>
<dbReference type="Pfam" id="PF01025">
    <property type="entry name" value="GrpE"/>
    <property type="match status" value="1"/>
</dbReference>
<gene>
    <name evidence="10" type="primary">grpE</name>
    <name evidence="14" type="ORF">A3E36_04495</name>
</gene>
<evidence type="ECO:0000313" key="15">
    <source>
        <dbReference type="Proteomes" id="UP000177941"/>
    </source>
</evidence>
<dbReference type="Proteomes" id="UP000177941">
    <property type="component" value="Unassembled WGS sequence"/>
</dbReference>
<dbReference type="GO" id="GO:0042803">
    <property type="term" value="F:protein homodimerization activity"/>
    <property type="evidence" value="ECO:0007669"/>
    <property type="project" value="InterPro"/>
</dbReference>
<dbReference type="SUPFAM" id="SSF58014">
    <property type="entry name" value="Coiled-coil domain of nucleotide exchange factor GrpE"/>
    <property type="match status" value="1"/>
</dbReference>
<evidence type="ECO:0000256" key="3">
    <source>
        <dbReference type="ARBA" id="ARBA00011738"/>
    </source>
</evidence>
<dbReference type="EMBL" id="MHHS01000031">
    <property type="protein sequence ID" value="OGY36657.1"/>
    <property type="molecule type" value="Genomic_DNA"/>
</dbReference>
<keyword evidence="4 10" id="KW-0963">Cytoplasm</keyword>
<dbReference type="PRINTS" id="PR00773">
    <property type="entry name" value="GRPEPROTEIN"/>
</dbReference>
<comment type="caution">
    <text evidence="14">The sequence shown here is derived from an EMBL/GenBank/DDBJ whole genome shotgun (WGS) entry which is preliminary data.</text>
</comment>
<evidence type="ECO:0000256" key="10">
    <source>
        <dbReference type="HAMAP-Rule" id="MF_01151"/>
    </source>
</evidence>
<organism evidence="14 15">
    <name type="scientific">Candidatus Andersenbacteria bacterium RIFCSPHIGHO2_12_FULL_45_11b</name>
    <dbReference type="NCBI Taxonomy" id="1797282"/>
    <lineage>
        <taxon>Bacteria</taxon>
        <taxon>Candidatus Anderseniibacteriota</taxon>
    </lineage>
</organism>
<dbReference type="GO" id="GO:0051082">
    <property type="term" value="F:unfolded protein binding"/>
    <property type="evidence" value="ECO:0007669"/>
    <property type="project" value="TreeGrafter"/>
</dbReference>
<dbReference type="FunFam" id="2.30.22.10:FF:000001">
    <property type="entry name" value="Protein GrpE"/>
    <property type="match status" value="1"/>
</dbReference>
<dbReference type="InterPro" id="IPR009012">
    <property type="entry name" value="GrpE_head"/>
</dbReference>
<dbReference type="PANTHER" id="PTHR21237:SF23">
    <property type="entry name" value="GRPE PROTEIN HOMOLOG, MITOCHONDRIAL"/>
    <property type="match status" value="1"/>
</dbReference>
<dbReference type="GO" id="GO:0005737">
    <property type="term" value="C:cytoplasm"/>
    <property type="evidence" value="ECO:0007669"/>
    <property type="project" value="UniProtKB-SubCell"/>
</dbReference>
<dbReference type="InterPro" id="IPR000740">
    <property type="entry name" value="GrpE"/>
</dbReference>
<proteinExistence type="inferred from homology"/>
<dbReference type="PROSITE" id="PS01071">
    <property type="entry name" value="GRPE"/>
    <property type="match status" value="1"/>
</dbReference>
<evidence type="ECO:0000256" key="13">
    <source>
        <dbReference type="SAM" id="MobiDB-lite"/>
    </source>
</evidence>
<evidence type="ECO:0000256" key="7">
    <source>
        <dbReference type="ARBA" id="ARBA00053401"/>
    </source>
</evidence>
<dbReference type="SUPFAM" id="SSF51064">
    <property type="entry name" value="Head domain of nucleotide exchange factor GrpE"/>
    <property type="match status" value="1"/>
</dbReference>
<comment type="similarity">
    <text evidence="2 10 12">Belongs to the GrpE family.</text>
</comment>
<feature type="region of interest" description="Disordered" evidence="13">
    <location>
        <begin position="142"/>
        <end position="173"/>
    </location>
</feature>